<dbReference type="RefSeq" id="XP_013353416.1">
    <property type="nucleotide sequence ID" value="XM_013497962.1"/>
</dbReference>
<keyword evidence="2" id="KW-0963">Cytoplasm</keyword>
<reference evidence="4" key="2">
    <citation type="submission" date="2013-10" db="EMBL/GenBank/DDBJ databases">
        <authorList>
            <person name="Aslett M."/>
        </authorList>
    </citation>
    <scope>NUCLEOTIDE SEQUENCE [LARGE SCALE GENOMIC DNA]</scope>
    <source>
        <strain evidence="4">Houghton</strain>
    </source>
</reference>
<dbReference type="OrthoDB" id="346819at2759"/>
<proteinExistence type="inferred from homology"/>
<dbReference type="GeneID" id="25380783"/>
<comment type="subcellular location">
    <subcellularLocation>
        <location evidence="2">Cytoplasm</location>
    </subcellularLocation>
</comment>
<dbReference type="Proteomes" id="UP000030744">
    <property type="component" value="Unassembled WGS sequence"/>
</dbReference>
<keyword evidence="5" id="KW-1185">Reference proteome</keyword>
<dbReference type="AlphaFoldDB" id="U6K1N9"/>
<name>U6K1N9_9EIME</name>
<comment type="catalytic activity">
    <reaction evidence="2">
        <text>[protein]-peptidylproline (omega=180) = [protein]-peptidylproline (omega=0)</text>
        <dbReference type="Rhea" id="RHEA:16237"/>
        <dbReference type="Rhea" id="RHEA-COMP:10747"/>
        <dbReference type="Rhea" id="RHEA-COMP:10748"/>
        <dbReference type="ChEBI" id="CHEBI:83833"/>
        <dbReference type="ChEBI" id="CHEBI:83834"/>
        <dbReference type="EC" id="5.2.1.8"/>
    </reaction>
</comment>
<dbReference type="InterPro" id="IPR004327">
    <property type="entry name" value="Phstyr_phstse_ac"/>
</dbReference>
<feature type="compositionally biased region" description="Basic and acidic residues" evidence="3">
    <location>
        <begin position="1"/>
        <end position="16"/>
    </location>
</feature>
<accession>U6K1N9</accession>
<dbReference type="VEuPathDB" id="ToxoDB:EMH_0061770"/>
<evidence type="ECO:0000256" key="1">
    <source>
        <dbReference type="ARBA" id="ARBA00011019"/>
    </source>
</evidence>
<dbReference type="GO" id="GO:0000159">
    <property type="term" value="C:protein phosphatase type 2A complex"/>
    <property type="evidence" value="ECO:0007669"/>
    <property type="project" value="TreeGrafter"/>
</dbReference>
<reference evidence="4" key="1">
    <citation type="submission" date="2013-10" db="EMBL/GenBank/DDBJ databases">
        <title>Genomic analysis of the causative agents of coccidiosis in chickens.</title>
        <authorList>
            <person name="Reid A.J."/>
            <person name="Blake D."/>
            <person name="Billington K."/>
            <person name="Browne H."/>
            <person name="Dunn M."/>
            <person name="Hung S."/>
            <person name="Kawahara F."/>
            <person name="Miranda-Saavedra D."/>
            <person name="Mourier T."/>
            <person name="Nagra H."/>
            <person name="Otto T.D."/>
            <person name="Rawlings N."/>
            <person name="Sanchez A."/>
            <person name="Sanders M."/>
            <person name="Subramaniam C."/>
            <person name="Tay Y."/>
            <person name="Dear P."/>
            <person name="Doerig C."/>
            <person name="Gruber A."/>
            <person name="Parkinson J."/>
            <person name="Shirley M."/>
            <person name="Wan K.L."/>
            <person name="Berriman M."/>
            <person name="Tomley F."/>
            <person name="Pain A."/>
        </authorList>
    </citation>
    <scope>NUCLEOTIDE SEQUENCE [LARGE SCALE GENOMIC DNA]</scope>
    <source>
        <strain evidence="4">Houghton</strain>
    </source>
</reference>
<dbReference type="GO" id="GO:0007052">
    <property type="term" value="P:mitotic spindle organization"/>
    <property type="evidence" value="ECO:0007669"/>
    <property type="project" value="TreeGrafter"/>
</dbReference>
<dbReference type="GO" id="GO:0005737">
    <property type="term" value="C:cytoplasm"/>
    <property type="evidence" value="ECO:0007669"/>
    <property type="project" value="UniProtKB-SubCell"/>
</dbReference>
<evidence type="ECO:0000256" key="2">
    <source>
        <dbReference type="RuleBase" id="RU361210"/>
    </source>
</evidence>
<feature type="region of interest" description="Disordered" evidence="3">
    <location>
        <begin position="1"/>
        <end position="30"/>
    </location>
</feature>
<dbReference type="GO" id="GO:0008160">
    <property type="term" value="F:protein tyrosine phosphatase activator activity"/>
    <property type="evidence" value="ECO:0007669"/>
    <property type="project" value="TreeGrafter"/>
</dbReference>
<dbReference type="EC" id="5.2.1.8" evidence="2"/>
<dbReference type="PANTHER" id="PTHR10012">
    <property type="entry name" value="SERINE/THREONINE-PROTEIN PHOSPHATASE 2A REGULATORY SUBUNIT B"/>
    <property type="match status" value="1"/>
</dbReference>
<dbReference type="GO" id="GO:0003755">
    <property type="term" value="F:peptidyl-prolyl cis-trans isomerase activity"/>
    <property type="evidence" value="ECO:0007669"/>
    <property type="project" value="UniProtKB-KW"/>
</dbReference>
<organism evidence="4 5">
    <name type="scientific">Eimeria mitis</name>
    <dbReference type="NCBI Taxonomy" id="44415"/>
    <lineage>
        <taxon>Eukaryota</taxon>
        <taxon>Sar</taxon>
        <taxon>Alveolata</taxon>
        <taxon>Apicomplexa</taxon>
        <taxon>Conoidasida</taxon>
        <taxon>Coccidia</taxon>
        <taxon>Eucoccidiorida</taxon>
        <taxon>Eimeriorina</taxon>
        <taxon>Eimeriidae</taxon>
        <taxon>Eimeria</taxon>
    </lineage>
</organism>
<dbReference type="InterPro" id="IPR037218">
    <property type="entry name" value="PTPA_sf"/>
</dbReference>
<comment type="similarity">
    <text evidence="1 2">Belongs to the PTPA-type PPIase family.</text>
</comment>
<keyword evidence="2" id="KW-0697">Rotamase</keyword>
<dbReference type="EMBL" id="HG682825">
    <property type="protein sequence ID" value="CDJ30851.1"/>
    <property type="molecule type" value="Genomic_DNA"/>
</dbReference>
<sequence>MSTDGKRGGEFTRAEQRQQQGSGDWRLRATSKAVHSEADLRRWLSSQTHAQFLAFVGRLARHAAGKKTLPSLLSIDRIRSGQGGAATEAGGCAAATASAAVSAAAGDADQASAQSGARSRLAAFLPFHQLPANKACWALLAVLQQLLQWVEEIPPVEQPTRFGNQAFKTWCNRLEERAEDLLSGVWTACDDVEITETEKKEMADIFCSSFGNPVRLDFGTGHECSFAIFLFCLFKKNILKEDEHDPFAVLGIFKGSAGLFSSDGVVWVGVQY</sequence>
<dbReference type="Pfam" id="PF03095">
    <property type="entry name" value="PTPA"/>
    <property type="match status" value="1"/>
</dbReference>
<evidence type="ECO:0000256" key="3">
    <source>
        <dbReference type="SAM" id="MobiDB-lite"/>
    </source>
</evidence>
<dbReference type="PANTHER" id="PTHR10012:SF0">
    <property type="entry name" value="SERINE_THREONINE-PROTEIN PHOSPHATASE 2A ACTIVATOR"/>
    <property type="match status" value="1"/>
</dbReference>
<evidence type="ECO:0000313" key="4">
    <source>
        <dbReference type="EMBL" id="CDJ30851.1"/>
    </source>
</evidence>
<keyword evidence="2" id="KW-0413">Isomerase</keyword>
<dbReference type="GO" id="GO:0005634">
    <property type="term" value="C:nucleus"/>
    <property type="evidence" value="ECO:0007669"/>
    <property type="project" value="TreeGrafter"/>
</dbReference>
<comment type="function">
    <text evidence="2">PPIases accelerate the folding of proteins. It catalyzes the cis-trans isomerization of proline imidic peptide bonds in oligopeptides.</text>
</comment>
<dbReference type="SUPFAM" id="SSF140984">
    <property type="entry name" value="PTPA-like"/>
    <property type="match status" value="1"/>
</dbReference>
<gene>
    <name evidence="4" type="ORF">EMH_0061770</name>
</gene>
<evidence type="ECO:0000313" key="5">
    <source>
        <dbReference type="Proteomes" id="UP000030744"/>
    </source>
</evidence>
<protein>
    <recommendedName>
        <fullName evidence="2">Serine/threonine-protein phosphatase 2A activator</fullName>
        <ecNumber evidence="2">5.2.1.8</ecNumber>
    </recommendedName>
    <alternativeName>
        <fullName evidence="2">Phosphotyrosyl phosphatase activator</fullName>
    </alternativeName>
</protein>